<accession>A0ABQ7EH22</accession>
<evidence type="ECO:0000313" key="2">
    <source>
        <dbReference type="EMBL" id="KAF3596533.1"/>
    </source>
</evidence>
<gene>
    <name evidence="2" type="ORF">DY000_02021482</name>
</gene>
<evidence type="ECO:0000313" key="3">
    <source>
        <dbReference type="Proteomes" id="UP000266723"/>
    </source>
</evidence>
<protein>
    <submittedName>
        <fullName evidence="2">Uncharacterized protein</fullName>
    </submittedName>
</protein>
<proteinExistence type="predicted"/>
<keyword evidence="3" id="KW-1185">Reference proteome</keyword>
<sequence length="100" mass="11993">MDQRRRRKRSEQPSYHELRRERRLQTLKHTAPTASDRPTCHNPHKESHLELACPPKRNQTGSTRREQQPAMPLFRERKLKIAASNPLTRDRIHRFNQSHV</sequence>
<feature type="compositionally biased region" description="Basic and acidic residues" evidence="1">
    <location>
        <begin position="10"/>
        <end position="24"/>
    </location>
</feature>
<organism evidence="2 3">
    <name type="scientific">Brassica cretica</name>
    <name type="common">Mustard</name>
    <dbReference type="NCBI Taxonomy" id="69181"/>
    <lineage>
        <taxon>Eukaryota</taxon>
        <taxon>Viridiplantae</taxon>
        <taxon>Streptophyta</taxon>
        <taxon>Embryophyta</taxon>
        <taxon>Tracheophyta</taxon>
        <taxon>Spermatophyta</taxon>
        <taxon>Magnoliopsida</taxon>
        <taxon>eudicotyledons</taxon>
        <taxon>Gunneridae</taxon>
        <taxon>Pentapetalae</taxon>
        <taxon>rosids</taxon>
        <taxon>malvids</taxon>
        <taxon>Brassicales</taxon>
        <taxon>Brassicaceae</taxon>
        <taxon>Brassiceae</taxon>
        <taxon>Brassica</taxon>
    </lineage>
</organism>
<feature type="region of interest" description="Disordered" evidence="1">
    <location>
        <begin position="1"/>
        <end position="72"/>
    </location>
</feature>
<dbReference type="EMBL" id="QGKV02000299">
    <property type="protein sequence ID" value="KAF3596533.1"/>
    <property type="molecule type" value="Genomic_DNA"/>
</dbReference>
<comment type="caution">
    <text evidence="2">The sequence shown here is derived from an EMBL/GenBank/DDBJ whole genome shotgun (WGS) entry which is preliminary data.</text>
</comment>
<evidence type="ECO:0000256" key="1">
    <source>
        <dbReference type="SAM" id="MobiDB-lite"/>
    </source>
</evidence>
<dbReference type="Proteomes" id="UP000266723">
    <property type="component" value="Unassembled WGS sequence"/>
</dbReference>
<name>A0ABQ7EH22_BRACR</name>
<reference evidence="2 3" key="1">
    <citation type="journal article" date="2020" name="BMC Genomics">
        <title>Intraspecific diversification of the crop wild relative Brassica cretica Lam. using demographic model selection.</title>
        <authorList>
            <person name="Kioukis A."/>
            <person name="Michalopoulou V.A."/>
            <person name="Briers L."/>
            <person name="Pirintsos S."/>
            <person name="Studholme D.J."/>
            <person name="Pavlidis P."/>
            <person name="Sarris P.F."/>
        </authorList>
    </citation>
    <scope>NUCLEOTIDE SEQUENCE [LARGE SCALE GENOMIC DNA]</scope>
    <source>
        <strain evidence="3">cv. PFS-1207/04</strain>
    </source>
</reference>